<comment type="subunit">
    <text evidence="5">Homodimer.</text>
</comment>
<dbReference type="InterPro" id="IPR022890">
    <property type="entry name" value="Fd--NADP_Rdtase_type_2"/>
</dbReference>
<comment type="caution">
    <text evidence="7">The sequence shown here is derived from an EMBL/GenBank/DDBJ whole genome shotgun (WGS) entry which is preliminary data.</text>
</comment>
<dbReference type="InterPro" id="IPR050097">
    <property type="entry name" value="Ferredoxin-NADP_redctase_2"/>
</dbReference>
<dbReference type="PRINTS" id="PR00469">
    <property type="entry name" value="PNDRDTASEII"/>
</dbReference>
<feature type="binding site" evidence="5">
    <location>
        <position position="46"/>
    </location>
    <ligand>
        <name>FAD</name>
        <dbReference type="ChEBI" id="CHEBI:57692"/>
    </ligand>
</feature>
<dbReference type="SUPFAM" id="SSF51905">
    <property type="entry name" value="FAD/NAD(P)-binding domain"/>
    <property type="match status" value="1"/>
</dbReference>
<keyword evidence="2 5" id="KW-0274">FAD</keyword>
<dbReference type="InterPro" id="IPR023753">
    <property type="entry name" value="FAD/NAD-binding_dom"/>
</dbReference>
<dbReference type="GO" id="GO:0050660">
    <property type="term" value="F:flavin adenine dinucleotide binding"/>
    <property type="evidence" value="ECO:0007669"/>
    <property type="project" value="UniProtKB-UniRule"/>
</dbReference>
<accession>A0A2W7IWE5</accession>
<reference evidence="7 8" key="1">
    <citation type="submission" date="2018-06" db="EMBL/GenBank/DDBJ databases">
        <title>Genomic Encyclopedia of Archaeal and Bacterial Type Strains, Phase II (KMG-II): from individual species to whole genera.</title>
        <authorList>
            <person name="Goeker M."/>
        </authorList>
    </citation>
    <scope>NUCLEOTIDE SEQUENCE [LARGE SCALE GENOMIC DNA]</scope>
    <source>
        <strain evidence="7 8">DSM 15361</strain>
    </source>
</reference>
<organism evidence="7 8">
    <name type="scientific">Mesonia algae</name>
    <dbReference type="NCBI Taxonomy" id="213248"/>
    <lineage>
        <taxon>Bacteria</taxon>
        <taxon>Pseudomonadati</taxon>
        <taxon>Bacteroidota</taxon>
        <taxon>Flavobacteriia</taxon>
        <taxon>Flavobacteriales</taxon>
        <taxon>Flavobacteriaceae</taxon>
        <taxon>Mesonia</taxon>
    </lineage>
</organism>
<dbReference type="EMBL" id="QKYV01000001">
    <property type="protein sequence ID" value="PZW43817.1"/>
    <property type="molecule type" value="Genomic_DNA"/>
</dbReference>
<feature type="domain" description="FAD/NAD(P)-binding" evidence="6">
    <location>
        <begin position="5"/>
        <end position="294"/>
    </location>
</feature>
<dbReference type="PANTHER" id="PTHR48105">
    <property type="entry name" value="THIOREDOXIN REDUCTASE 1-RELATED-RELATED"/>
    <property type="match status" value="1"/>
</dbReference>
<feature type="binding site" evidence="5">
    <location>
        <position position="289"/>
    </location>
    <ligand>
        <name>FAD</name>
        <dbReference type="ChEBI" id="CHEBI:57692"/>
    </ligand>
</feature>
<feature type="binding site" evidence="5">
    <location>
        <position position="33"/>
    </location>
    <ligand>
        <name>FAD</name>
        <dbReference type="ChEBI" id="CHEBI:57692"/>
    </ligand>
</feature>
<dbReference type="EC" id="1.18.1.2" evidence="5"/>
<dbReference type="Pfam" id="PF07992">
    <property type="entry name" value="Pyr_redox_2"/>
    <property type="match status" value="1"/>
</dbReference>
<keyword evidence="1 5" id="KW-0285">Flavoprotein</keyword>
<feature type="binding site" evidence="5">
    <location>
        <position position="86"/>
    </location>
    <ligand>
        <name>FAD</name>
        <dbReference type="ChEBI" id="CHEBI:57692"/>
    </ligand>
</feature>
<proteinExistence type="inferred from homology"/>
<keyword evidence="8" id="KW-1185">Reference proteome</keyword>
<dbReference type="Gene3D" id="3.50.50.60">
    <property type="entry name" value="FAD/NAD(P)-binding domain"/>
    <property type="match status" value="2"/>
</dbReference>
<protein>
    <recommendedName>
        <fullName evidence="5">Ferredoxin--NADP reductase</fullName>
        <shortName evidence="5">FNR</shortName>
        <shortName evidence="5">Fd-NADP(+) reductase</shortName>
        <ecNumber evidence="5">1.18.1.2</ecNumber>
    </recommendedName>
</protein>
<comment type="similarity">
    <text evidence="5">Belongs to the ferredoxin--NADP reductase type 2 family.</text>
</comment>
<evidence type="ECO:0000313" key="8">
    <source>
        <dbReference type="Proteomes" id="UP000249542"/>
    </source>
</evidence>
<dbReference type="GO" id="GO:0004324">
    <property type="term" value="F:ferredoxin-NADP+ reductase activity"/>
    <property type="evidence" value="ECO:0007669"/>
    <property type="project" value="UniProtKB-UniRule"/>
</dbReference>
<keyword evidence="3 5" id="KW-0521">NADP</keyword>
<comment type="catalytic activity">
    <reaction evidence="5">
        <text>2 reduced [2Fe-2S]-[ferredoxin] + NADP(+) + H(+) = 2 oxidized [2Fe-2S]-[ferredoxin] + NADPH</text>
        <dbReference type="Rhea" id="RHEA:20125"/>
        <dbReference type="Rhea" id="RHEA-COMP:10000"/>
        <dbReference type="Rhea" id="RHEA-COMP:10001"/>
        <dbReference type="ChEBI" id="CHEBI:15378"/>
        <dbReference type="ChEBI" id="CHEBI:33737"/>
        <dbReference type="ChEBI" id="CHEBI:33738"/>
        <dbReference type="ChEBI" id="CHEBI:57783"/>
        <dbReference type="ChEBI" id="CHEBI:58349"/>
        <dbReference type="EC" id="1.18.1.2"/>
    </reaction>
</comment>
<evidence type="ECO:0000313" key="7">
    <source>
        <dbReference type="EMBL" id="PZW43817.1"/>
    </source>
</evidence>
<feature type="binding site" evidence="5">
    <location>
        <position position="14"/>
    </location>
    <ligand>
        <name>FAD</name>
        <dbReference type="ChEBI" id="CHEBI:57692"/>
    </ligand>
</feature>
<dbReference type="Proteomes" id="UP000249542">
    <property type="component" value="Unassembled WGS sequence"/>
</dbReference>
<dbReference type="RefSeq" id="WP_111539506.1">
    <property type="nucleotide sequence ID" value="NZ_QKYV01000001.1"/>
</dbReference>
<keyword evidence="4 5" id="KW-0560">Oxidoreductase</keyword>
<evidence type="ECO:0000256" key="2">
    <source>
        <dbReference type="ARBA" id="ARBA00022827"/>
    </source>
</evidence>
<dbReference type="AlphaFoldDB" id="A0A2W7IWE5"/>
<comment type="cofactor">
    <cofactor evidence="5">
        <name>FAD</name>
        <dbReference type="ChEBI" id="CHEBI:57692"/>
    </cofactor>
    <text evidence="5">Binds 1 FAD per subunit.</text>
</comment>
<sequence length="353" mass="38631">MIKTDILIIGAGPTGLFTVFEAGLLKLKCHLIDALPQPGGQCSEIYPKKPIYDIPAFPEVLAGDLVNNLMEQIKAFEPGFTLGERAQTIDKLDDGTFIVTTNKGTKHHAPVVAIAGGLGSFEPRKPPIANIANFEDKGVEYIIRDPELYRDKKVVIAGGGDSALDWSIFLADVASEVTLVHRRNEFRGALDSVDRVKELKDIGKINLITPAEIDQVNGNEKLESVLIRKNNEASEEILLEVDHFIPLFGLSPKLGPIADWGLEIEKNAIKVNNSLDYQTNIPGIYAIGDVNTYPGKLKLILCGFHEATLMCQSAYQRIFPDKKYVMKYTTVGGVTGFDGTKKEAPKAVVKAIN</sequence>
<feature type="binding site" evidence="5">
    <location>
        <position position="330"/>
    </location>
    <ligand>
        <name>FAD</name>
        <dbReference type="ChEBI" id="CHEBI:57692"/>
    </ligand>
</feature>
<dbReference type="PRINTS" id="PR00368">
    <property type="entry name" value="FADPNR"/>
</dbReference>
<gene>
    <name evidence="7" type="ORF">LX95_00142</name>
</gene>
<dbReference type="HAMAP" id="MF_01685">
    <property type="entry name" value="FENR2"/>
    <property type="match status" value="1"/>
</dbReference>
<name>A0A2W7IWE5_9FLAO</name>
<dbReference type="InterPro" id="IPR036188">
    <property type="entry name" value="FAD/NAD-bd_sf"/>
</dbReference>
<evidence type="ECO:0000256" key="3">
    <source>
        <dbReference type="ARBA" id="ARBA00022857"/>
    </source>
</evidence>
<feature type="binding site" evidence="5">
    <location>
        <position position="121"/>
    </location>
    <ligand>
        <name>FAD</name>
        <dbReference type="ChEBI" id="CHEBI:57692"/>
    </ligand>
</feature>
<evidence type="ECO:0000256" key="1">
    <source>
        <dbReference type="ARBA" id="ARBA00022630"/>
    </source>
</evidence>
<evidence type="ECO:0000259" key="6">
    <source>
        <dbReference type="Pfam" id="PF07992"/>
    </source>
</evidence>
<dbReference type="GO" id="GO:0050661">
    <property type="term" value="F:NADP binding"/>
    <property type="evidence" value="ECO:0007669"/>
    <property type="project" value="UniProtKB-UniRule"/>
</dbReference>
<evidence type="ECO:0000256" key="5">
    <source>
        <dbReference type="HAMAP-Rule" id="MF_01685"/>
    </source>
</evidence>
<evidence type="ECO:0000256" key="4">
    <source>
        <dbReference type="ARBA" id="ARBA00023002"/>
    </source>
</evidence>
<feature type="binding site" evidence="5">
    <location>
        <position position="41"/>
    </location>
    <ligand>
        <name>FAD</name>
        <dbReference type="ChEBI" id="CHEBI:57692"/>
    </ligand>
</feature>